<proteinExistence type="predicted"/>
<keyword evidence="2" id="KW-1185">Reference proteome</keyword>
<dbReference type="AlphaFoldDB" id="A0A1T5CVN4"/>
<accession>A0A1T5CVN4</accession>
<sequence>MTHYVHRSGFIMRMLAMCMVIAVVGVPLTFAMHTHLHDQGLCGDHDHHEHSSHQSDAQECNLCTFYAHYVPKVTYSGPSFICCAPVVLWRVLPARPLDCGVLCKGLGAVYINKGPPASLIAA</sequence>
<dbReference type="Proteomes" id="UP000190541">
    <property type="component" value="Unassembled WGS sequence"/>
</dbReference>
<dbReference type="STRING" id="623280.SAMN05660226_02393"/>
<dbReference type="RefSeq" id="WP_139378668.1">
    <property type="nucleotide sequence ID" value="NZ_FUYS01000005.1"/>
</dbReference>
<gene>
    <name evidence="1" type="ORF">SAMN05660226_02393</name>
</gene>
<evidence type="ECO:0008006" key="3">
    <source>
        <dbReference type="Google" id="ProtNLM"/>
    </source>
</evidence>
<organism evidence="1 2">
    <name type="scientific">Parapedobacter luteus</name>
    <dbReference type="NCBI Taxonomy" id="623280"/>
    <lineage>
        <taxon>Bacteria</taxon>
        <taxon>Pseudomonadati</taxon>
        <taxon>Bacteroidota</taxon>
        <taxon>Sphingobacteriia</taxon>
        <taxon>Sphingobacteriales</taxon>
        <taxon>Sphingobacteriaceae</taxon>
        <taxon>Parapedobacter</taxon>
    </lineage>
</organism>
<dbReference type="EMBL" id="FUYS01000005">
    <property type="protein sequence ID" value="SKB63484.1"/>
    <property type="molecule type" value="Genomic_DNA"/>
</dbReference>
<evidence type="ECO:0000313" key="1">
    <source>
        <dbReference type="EMBL" id="SKB63484.1"/>
    </source>
</evidence>
<reference evidence="1 2" key="1">
    <citation type="submission" date="2017-02" db="EMBL/GenBank/DDBJ databases">
        <authorList>
            <person name="Peterson S.W."/>
        </authorList>
    </citation>
    <scope>NUCLEOTIDE SEQUENCE [LARGE SCALE GENOMIC DNA]</scope>
    <source>
        <strain evidence="1 2">DSM 22899</strain>
    </source>
</reference>
<evidence type="ECO:0000313" key="2">
    <source>
        <dbReference type="Proteomes" id="UP000190541"/>
    </source>
</evidence>
<name>A0A1T5CVN4_9SPHI</name>
<protein>
    <recommendedName>
        <fullName evidence="3">DUF2946 domain-containing protein</fullName>
    </recommendedName>
</protein>